<dbReference type="Proteomes" id="UP000236291">
    <property type="component" value="Unassembled WGS sequence"/>
</dbReference>
<feature type="compositionally biased region" description="Basic residues" evidence="1">
    <location>
        <begin position="37"/>
        <end position="50"/>
    </location>
</feature>
<protein>
    <recommendedName>
        <fullName evidence="2">Retrotransposon Copia-like N-terminal domain-containing protein</fullName>
    </recommendedName>
</protein>
<dbReference type="EMBL" id="ASHM01032642">
    <property type="protein sequence ID" value="PNX77603.1"/>
    <property type="molecule type" value="Genomic_DNA"/>
</dbReference>
<evidence type="ECO:0000259" key="2">
    <source>
        <dbReference type="Pfam" id="PF14244"/>
    </source>
</evidence>
<dbReference type="Pfam" id="PF14244">
    <property type="entry name" value="Retrotran_gag_3"/>
    <property type="match status" value="1"/>
</dbReference>
<dbReference type="PANTHER" id="PTHR37610">
    <property type="entry name" value="CCHC-TYPE DOMAIN-CONTAINING PROTEIN"/>
    <property type="match status" value="1"/>
</dbReference>
<feature type="region of interest" description="Disordered" evidence="1">
    <location>
        <begin position="100"/>
        <end position="120"/>
    </location>
</feature>
<evidence type="ECO:0000313" key="4">
    <source>
        <dbReference type="Proteomes" id="UP000236291"/>
    </source>
</evidence>
<evidence type="ECO:0000256" key="1">
    <source>
        <dbReference type="SAM" id="MobiDB-lite"/>
    </source>
</evidence>
<comment type="caution">
    <text evidence="3">The sequence shown here is derived from an EMBL/GenBank/DDBJ whole genome shotgun (WGS) entry which is preliminary data.</text>
</comment>
<sequence length="250" mass="27822">MHKVGRNSSTNSERPSNYDKVGGRGRGQYRAGGTRSNSRRARKGPVHAHAVHNLGSNIVGDSDNVTGLSKEQWQTLVELLNTSKSLATLEIHLAAAMAEKKNESKSQNKPSPYDLHSNDNSGSIITQVQMCGEENYDKLSKAIKTSLTARRKWGFIDGTIKKLEEGSSIMEDWLTVQAMLVSWILNTIEPTLRTTISYFETAKELWDDIKERFSIGNGPRIQQLKSDLAQCKQGKFVHGCLLWKVESSMG</sequence>
<feature type="region of interest" description="Disordered" evidence="1">
    <location>
        <begin position="1"/>
        <end position="55"/>
    </location>
</feature>
<feature type="domain" description="Retrotransposon Copia-like N-terminal" evidence="2">
    <location>
        <begin position="116"/>
        <end position="162"/>
    </location>
</feature>
<evidence type="ECO:0000313" key="3">
    <source>
        <dbReference type="EMBL" id="PNX77603.1"/>
    </source>
</evidence>
<reference evidence="3 4" key="1">
    <citation type="journal article" date="2014" name="Am. J. Bot.">
        <title>Genome assembly and annotation for red clover (Trifolium pratense; Fabaceae).</title>
        <authorList>
            <person name="Istvanek J."/>
            <person name="Jaros M."/>
            <person name="Krenek A."/>
            <person name="Repkova J."/>
        </authorList>
    </citation>
    <scope>NUCLEOTIDE SEQUENCE [LARGE SCALE GENOMIC DNA]</scope>
    <source>
        <strain evidence="4">cv. Tatra</strain>
        <tissue evidence="3">Young leaves</tissue>
    </source>
</reference>
<dbReference type="InterPro" id="IPR029472">
    <property type="entry name" value="Copia-like_N"/>
</dbReference>
<reference evidence="3 4" key="2">
    <citation type="journal article" date="2017" name="Front. Plant Sci.">
        <title>Gene Classification and Mining of Molecular Markers Useful in Red Clover (Trifolium pratense) Breeding.</title>
        <authorList>
            <person name="Istvanek J."/>
            <person name="Dluhosova J."/>
            <person name="Dluhos P."/>
            <person name="Patkova L."/>
            <person name="Nedelnik J."/>
            <person name="Repkova J."/>
        </authorList>
    </citation>
    <scope>NUCLEOTIDE SEQUENCE [LARGE SCALE GENOMIC DNA]</scope>
    <source>
        <strain evidence="4">cv. Tatra</strain>
        <tissue evidence="3">Young leaves</tissue>
    </source>
</reference>
<feature type="compositionally biased region" description="Polar residues" evidence="1">
    <location>
        <begin position="1"/>
        <end position="15"/>
    </location>
</feature>
<dbReference type="PANTHER" id="PTHR37610:SF101">
    <property type="entry name" value="(RAPE) HYPOTHETICAL PROTEIN"/>
    <property type="match status" value="1"/>
</dbReference>
<gene>
    <name evidence="3" type="ORF">L195_g033571</name>
</gene>
<organism evidence="3 4">
    <name type="scientific">Trifolium pratense</name>
    <name type="common">Red clover</name>
    <dbReference type="NCBI Taxonomy" id="57577"/>
    <lineage>
        <taxon>Eukaryota</taxon>
        <taxon>Viridiplantae</taxon>
        <taxon>Streptophyta</taxon>
        <taxon>Embryophyta</taxon>
        <taxon>Tracheophyta</taxon>
        <taxon>Spermatophyta</taxon>
        <taxon>Magnoliopsida</taxon>
        <taxon>eudicotyledons</taxon>
        <taxon>Gunneridae</taxon>
        <taxon>Pentapetalae</taxon>
        <taxon>rosids</taxon>
        <taxon>fabids</taxon>
        <taxon>Fabales</taxon>
        <taxon>Fabaceae</taxon>
        <taxon>Papilionoideae</taxon>
        <taxon>50 kb inversion clade</taxon>
        <taxon>NPAAA clade</taxon>
        <taxon>Hologalegina</taxon>
        <taxon>IRL clade</taxon>
        <taxon>Trifolieae</taxon>
        <taxon>Trifolium</taxon>
    </lineage>
</organism>
<proteinExistence type="predicted"/>
<accession>A0A2K3LGE5</accession>
<dbReference type="AlphaFoldDB" id="A0A2K3LGE5"/>
<name>A0A2K3LGE5_TRIPR</name>